<evidence type="ECO:0000256" key="5">
    <source>
        <dbReference type="SAM" id="Coils"/>
    </source>
</evidence>
<reference evidence="9" key="1">
    <citation type="submission" date="2022-11" db="UniProtKB">
        <authorList>
            <consortium name="WormBaseParasite"/>
        </authorList>
    </citation>
    <scope>IDENTIFICATION</scope>
</reference>
<feature type="coiled-coil region" evidence="5">
    <location>
        <begin position="55"/>
        <end position="82"/>
    </location>
</feature>
<dbReference type="WBParaSite" id="nRc.2.0.1.t19573-RA">
    <property type="protein sequence ID" value="nRc.2.0.1.t19573-RA"/>
    <property type="gene ID" value="nRc.2.0.1.g19573"/>
</dbReference>
<evidence type="ECO:0000313" key="9">
    <source>
        <dbReference type="WBParaSite" id="nRc.2.0.1.t19573-RA"/>
    </source>
</evidence>
<dbReference type="GO" id="GO:0000978">
    <property type="term" value="F:RNA polymerase II cis-regulatory region sequence-specific DNA binding"/>
    <property type="evidence" value="ECO:0007669"/>
    <property type="project" value="TreeGrafter"/>
</dbReference>
<keyword evidence="5" id="KW-0175">Coiled coil</keyword>
<protein>
    <submittedName>
        <fullName evidence="9">FOXP coiled-coil domain-containing protein</fullName>
    </submittedName>
</protein>
<keyword evidence="2" id="KW-0805">Transcription regulation</keyword>
<dbReference type="PANTHER" id="PTHR45796">
    <property type="entry name" value="FORKHEAD BOX P, ISOFORM C"/>
    <property type="match status" value="1"/>
</dbReference>
<dbReference type="InterPro" id="IPR032354">
    <property type="entry name" value="FOXP-CC"/>
</dbReference>
<keyword evidence="4" id="KW-0539">Nucleus</keyword>
<keyword evidence="6" id="KW-0732">Signal</keyword>
<feature type="domain" description="FOXP coiled-coil" evidence="7">
    <location>
        <begin position="198"/>
        <end position="245"/>
    </location>
</feature>
<evidence type="ECO:0000313" key="8">
    <source>
        <dbReference type="Proteomes" id="UP000887565"/>
    </source>
</evidence>
<evidence type="ECO:0000256" key="4">
    <source>
        <dbReference type="ARBA" id="ARBA00023242"/>
    </source>
</evidence>
<feature type="signal peptide" evidence="6">
    <location>
        <begin position="1"/>
        <end position="27"/>
    </location>
</feature>
<keyword evidence="3" id="KW-0804">Transcription</keyword>
<name>A0A915J0Y7_ROMCU</name>
<dbReference type="InterPro" id="IPR050998">
    <property type="entry name" value="FOXP"/>
</dbReference>
<comment type="subcellular location">
    <subcellularLocation>
        <location evidence="1">Nucleus</location>
    </subcellularLocation>
</comment>
<sequence>MRTRGFFWMRFCLIVLYGDMIRVQTAALQERLHSNLIEQSQIIQQLGHSKDKKFASQLQLQLNQLTIEQQQLAQQVQVQTQNYLVQNFSNPTKLSSLSASAGLLNGLTAVGIPSSSSSTLGHSTTNGFLASSHDGQQHFHRHLTKNFLENVLLHQQHQQLKQKPFSNASSPTGLQNDLTLSHLAAAINSQSASMVHPLYQHSVCGWPSCDTKCENYMTFIHHLNTTHKLDDRSTAQCRVQMQITESWLKVPRANRCALMSLRSIVLCSNVPAL</sequence>
<dbReference type="Proteomes" id="UP000887565">
    <property type="component" value="Unplaced"/>
</dbReference>
<dbReference type="GO" id="GO:0000981">
    <property type="term" value="F:DNA-binding transcription factor activity, RNA polymerase II-specific"/>
    <property type="evidence" value="ECO:0007669"/>
    <property type="project" value="TreeGrafter"/>
</dbReference>
<proteinExistence type="predicted"/>
<keyword evidence="8" id="KW-1185">Reference proteome</keyword>
<dbReference type="AlphaFoldDB" id="A0A915J0Y7"/>
<evidence type="ECO:0000256" key="3">
    <source>
        <dbReference type="ARBA" id="ARBA00023163"/>
    </source>
</evidence>
<dbReference type="PANTHER" id="PTHR45796:SF4">
    <property type="entry name" value="FORKHEAD BOX P, ISOFORM C"/>
    <property type="match status" value="1"/>
</dbReference>
<evidence type="ECO:0000259" key="7">
    <source>
        <dbReference type="Pfam" id="PF16159"/>
    </source>
</evidence>
<dbReference type="GO" id="GO:0005634">
    <property type="term" value="C:nucleus"/>
    <property type="evidence" value="ECO:0007669"/>
    <property type="project" value="UniProtKB-SubCell"/>
</dbReference>
<evidence type="ECO:0000256" key="6">
    <source>
        <dbReference type="SAM" id="SignalP"/>
    </source>
</evidence>
<evidence type="ECO:0000256" key="2">
    <source>
        <dbReference type="ARBA" id="ARBA00023015"/>
    </source>
</evidence>
<evidence type="ECO:0000256" key="1">
    <source>
        <dbReference type="ARBA" id="ARBA00004123"/>
    </source>
</evidence>
<feature type="chain" id="PRO_5037019659" evidence="6">
    <location>
        <begin position="28"/>
        <end position="273"/>
    </location>
</feature>
<organism evidence="8 9">
    <name type="scientific">Romanomermis culicivorax</name>
    <name type="common">Nematode worm</name>
    <dbReference type="NCBI Taxonomy" id="13658"/>
    <lineage>
        <taxon>Eukaryota</taxon>
        <taxon>Metazoa</taxon>
        <taxon>Ecdysozoa</taxon>
        <taxon>Nematoda</taxon>
        <taxon>Enoplea</taxon>
        <taxon>Dorylaimia</taxon>
        <taxon>Mermithida</taxon>
        <taxon>Mermithoidea</taxon>
        <taxon>Mermithidae</taxon>
        <taxon>Romanomermis</taxon>
    </lineage>
</organism>
<dbReference type="Gene3D" id="1.20.5.340">
    <property type="match status" value="1"/>
</dbReference>
<dbReference type="Pfam" id="PF16159">
    <property type="entry name" value="FOXP-CC"/>
    <property type="match status" value="1"/>
</dbReference>
<accession>A0A915J0Y7</accession>